<dbReference type="InterPro" id="IPR000415">
    <property type="entry name" value="Nitroreductase-like"/>
</dbReference>
<dbReference type="Pfam" id="PF00881">
    <property type="entry name" value="Nitroreductase"/>
    <property type="match status" value="1"/>
</dbReference>
<dbReference type="Proteomes" id="UP000183410">
    <property type="component" value="Unassembled WGS sequence"/>
</dbReference>
<comment type="similarity">
    <text evidence="1 7">Belongs to the nitroreductase family.</text>
</comment>
<dbReference type="PANTHER" id="PTHR43821:SF1">
    <property type="entry name" value="NAD(P)H NITROREDUCTASE YDJA-RELATED"/>
    <property type="match status" value="1"/>
</dbReference>
<keyword evidence="11" id="KW-1185">Reference proteome</keyword>
<evidence type="ECO:0000256" key="4">
    <source>
        <dbReference type="ARBA" id="ARBA00022857"/>
    </source>
</evidence>
<dbReference type="Gene3D" id="3.40.109.10">
    <property type="entry name" value="NADH Oxidase"/>
    <property type="match status" value="1"/>
</dbReference>
<evidence type="ECO:0000256" key="1">
    <source>
        <dbReference type="ARBA" id="ARBA00007118"/>
    </source>
</evidence>
<evidence type="ECO:0000259" key="9">
    <source>
        <dbReference type="Pfam" id="PF00881"/>
    </source>
</evidence>
<evidence type="ECO:0000313" key="10">
    <source>
        <dbReference type="EMBL" id="SFF31938.1"/>
    </source>
</evidence>
<dbReference type="PIRSF" id="PIRSF000232">
    <property type="entry name" value="YdjA"/>
    <property type="match status" value="1"/>
</dbReference>
<gene>
    <name evidence="10" type="ORF">SAMN04487969_12562</name>
</gene>
<dbReference type="InterPro" id="IPR052530">
    <property type="entry name" value="NAD(P)H_nitroreductase"/>
</dbReference>
<evidence type="ECO:0000256" key="2">
    <source>
        <dbReference type="ARBA" id="ARBA00022630"/>
    </source>
</evidence>
<dbReference type="SUPFAM" id="SSF55469">
    <property type="entry name" value="FMN-dependent nitroreductase-like"/>
    <property type="match status" value="1"/>
</dbReference>
<sequence length="189" mass="21992">MSHSIERVIRERRTIKSFTDQPLSKQTLLGLLNAAVWAPYHSSVEPWRFIIFMNEDRRQFADAVLATYTEDELARFGEGVMKEYCLETPVHLLVVIKQDKSEVRREEALLAAATLIQNLQLLAWEQRIGFVWKTNEYNREADFQRSVGIQSDEKLVGTLHMGYINEDKIPKARRRKSAEDLITWHDGSD</sequence>
<dbReference type="GO" id="GO:0016491">
    <property type="term" value="F:oxidoreductase activity"/>
    <property type="evidence" value="ECO:0007669"/>
    <property type="project" value="UniProtKB-UniRule"/>
</dbReference>
<dbReference type="InterPro" id="IPR026021">
    <property type="entry name" value="YdjA-like"/>
</dbReference>
<keyword evidence="6 7" id="KW-0520">NAD</keyword>
<dbReference type="EC" id="1.-.-.-" evidence="7"/>
<evidence type="ECO:0000256" key="7">
    <source>
        <dbReference type="PIRNR" id="PIRNR000232"/>
    </source>
</evidence>
<protein>
    <recommendedName>
        <fullName evidence="7">Putative NAD(P)H nitroreductase</fullName>
        <ecNumber evidence="7">1.-.-.-</ecNumber>
    </recommendedName>
</protein>
<dbReference type="CDD" id="cd02135">
    <property type="entry name" value="YdjA-like"/>
    <property type="match status" value="1"/>
</dbReference>
<dbReference type="AlphaFoldDB" id="A0A1I2HR02"/>
<evidence type="ECO:0000256" key="8">
    <source>
        <dbReference type="PIRSR" id="PIRSR000232-1"/>
    </source>
</evidence>
<accession>A0A1I2HR02</accession>
<feature type="binding site" description="in other chain" evidence="8">
    <location>
        <begin position="12"/>
        <end position="14"/>
    </location>
    <ligand>
        <name>FMN</name>
        <dbReference type="ChEBI" id="CHEBI:58210"/>
        <note>ligand shared between dimeric partners</note>
    </ligand>
</feature>
<dbReference type="EMBL" id="FONN01000025">
    <property type="protein sequence ID" value="SFF31938.1"/>
    <property type="molecule type" value="Genomic_DNA"/>
</dbReference>
<evidence type="ECO:0000256" key="3">
    <source>
        <dbReference type="ARBA" id="ARBA00022643"/>
    </source>
</evidence>
<dbReference type="OrthoDB" id="9804207at2"/>
<dbReference type="InterPro" id="IPR029479">
    <property type="entry name" value="Nitroreductase"/>
</dbReference>
<evidence type="ECO:0000313" key="11">
    <source>
        <dbReference type="Proteomes" id="UP000183410"/>
    </source>
</evidence>
<name>A0A1I2HR02_9BACL</name>
<feature type="binding site" evidence="8">
    <location>
        <position position="41"/>
    </location>
    <ligand>
        <name>FMN</name>
        <dbReference type="ChEBI" id="CHEBI:58210"/>
        <note>ligand shared between dimeric partners</note>
    </ligand>
</feature>
<keyword evidence="4 7" id="KW-0521">NADP</keyword>
<keyword evidence="2 7" id="KW-0285">Flavoprotein</keyword>
<proteinExistence type="inferred from homology"/>
<organism evidence="10 11">
    <name type="scientific">Paenibacillus algorifonticola</name>
    <dbReference type="NCBI Taxonomy" id="684063"/>
    <lineage>
        <taxon>Bacteria</taxon>
        <taxon>Bacillati</taxon>
        <taxon>Bacillota</taxon>
        <taxon>Bacilli</taxon>
        <taxon>Bacillales</taxon>
        <taxon>Paenibacillaceae</taxon>
        <taxon>Paenibacillus</taxon>
    </lineage>
</organism>
<evidence type="ECO:0000256" key="5">
    <source>
        <dbReference type="ARBA" id="ARBA00023002"/>
    </source>
</evidence>
<keyword evidence="3 7" id="KW-0288">FMN</keyword>
<feature type="domain" description="Nitroreductase" evidence="9">
    <location>
        <begin position="9"/>
        <end position="163"/>
    </location>
</feature>
<evidence type="ECO:0000256" key="6">
    <source>
        <dbReference type="ARBA" id="ARBA00023027"/>
    </source>
</evidence>
<comment type="cofactor">
    <cofactor evidence="8">
        <name>FMN</name>
        <dbReference type="ChEBI" id="CHEBI:58210"/>
    </cofactor>
    <text evidence="8">Binds 1 FMN per subunit.</text>
</comment>
<dbReference type="PANTHER" id="PTHR43821">
    <property type="entry name" value="NAD(P)H NITROREDUCTASE YDJA-RELATED"/>
    <property type="match status" value="1"/>
</dbReference>
<keyword evidence="5 7" id="KW-0560">Oxidoreductase</keyword>
<feature type="binding site" description="in other chain" evidence="8">
    <location>
        <begin position="132"/>
        <end position="134"/>
    </location>
    <ligand>
        <name>FMN</name>
        <dbReference type="ChEBI" id="CHEBI:58210"/>
        <note>ligand shared between dimeric partners</note>
    </ligand>
</feature>
<reference evidence="11" key="1">
    <citation type="submission" date="2016-10" db="EMBL/GenBank/DDBJ databases">
        <authorList>
            <person name="Varghese N."/>
            <person name="Submissions S."/>
        </authorList>
    </citation>
    <scope>NUCLEOTIDE SEQUENCE [LARGE SCALE GENOMIC DNA]</scope>
    <source>
        <strain evidence="11">CGMCC 1.10223</strain>
    </source>
</reference>
<dbReference type="RefSeq" id="WP_046233891.1">
    <property type="nucleotide sequence ID" value="NZ_FONN01000025.1"/>
</dbReference>